<feature type="disulfide bond" evidence="5">
    <location>
        <begin position="69"/>
        <end position="78"/>
    </location>
</feature>
<dbReference type="AlphaFoldDB" id="A0A6A4WTA2"/>
<dbReference type="InterPro" id="IPR001881">
    <property type="entry name" value="EGF-like_Ca-bd_dom"/>
</dbReference>
<dbReference type="PROSITE" id="PS01186">
    <property type="entry name" value="EGF_2"/>
    <property type="match status" value="2"/>
</dbReference>
<dbReference type="Pfam" id="PF12661">
    <property type="entry name" value="hEGF"/>
    <property type="match status" value="1"/>
</dbReference>
<dbReference type="InterPro" id="IPR013032">
    <property type="entry name" value="EGF-like_CS"/>
</dbReference>
<name>A0A6A4WTA2_AMPAM</name>
<comment type="caution">
    <text evidence="7">The sequence shown here is derived from an EMBL/GenBank/DDBJ whole genome shotgun (WGS) entry which is preliminary data.</text>
</comment>
<feature type="domain" description="EGF-like" evidence="6">
    <location>
        <begin position="41"/>
        <end position="79"/>
    </location>
</feature>
<organism evidence="7 8">
    <name type="scientific">Amphibalanus amphitrite</name>
    <name type="common">Striped barnacle</name>
    <name type="synonym">Balanus amphitrite</name>
    <dbReference type="NCBI Taxonomy" id="1232801"/>
    <lineage>
        <taxon>Eukaryota</taxon>
        <taxon>Metazoa</taxon>
        <taxon>Ecdysozoa</taxon>
        <taxon>Arthropoda</taxon>
        <taxon>Crustacea</taxon>
        <taxon>Multicrustacea</taxon>
        <taxon>Cirripedia</taxon>
        <taxon>Thoracica</taxon>
        <taxon>Thoracicalcarea</taxon>
        <taxon>Balanomorpha</taxon>
        <taxon>Balanoidea</taxon>
        <taxon>Balanidae</taxon>
        <taxon>Amphibalaninae</taxon>
        <taxon>Amphibalanus</taxon>
    </lineage>
</organism>
<dbReference type="CDD" id="cd00054">
    <property type="entry name" value="EGF_CA"/>
    <property type="match status" value="2"/>
</dbReference>
<dbReference type="InterPro" id="IPR000742">
    <property type="entry name" value="EGF"/>
</dbReference>
<keyword evidence="1 5" id="KW-0245">EGF-like domain</keyword>
<dbReference type="PANTHER" id="PTHR24049">
    <property type="entry name" value="CRUMBS FAMILY MEMBER"/>
    <property type="match status" value="1"/>
</dbReference>
<dbReference type="SUPFAM" id="SSF57184">
    <property type="entry name" value="Growth factor receptor domain"/>
    <property type="match status" value="1"/>
</dbReference>
<dbReference type="Proteomes" id="UP000440578">
    <property type="component" value="Unassembled WGS sequence"/>
</dbReference>
<evidence type="ECO:0000259" key="6">
    <source>
        <dbReference type="PROSITE" id="PS50026"/>
    </source>
</evidence>
<evidence type="ECO:0000313" key="8">
    <source>
        <dbReference type="Proteomes" id="UP000440578"/>
    </source>
</evidence>
<dbReference type="Gene3D" id="2.10.25.10">
    <property type="entry name" value="Laminin"/>
    <property type="match status" value="3"/>
</dbReference>
<gene>
    <name evidence="7" type="primary">Ser</name>
    <name evidence="7" type="ORF">FJT64_019633</name>
</gene>
<dbReference type="PROSITE" id="PS50026">
    <property type="entry name" value="EGF_3"/>
    <property type="match status" value="2"/>
</dbReference>
<dbReference type="GO" id="GO:0005509">
    <property type="term" value="F:calcium ion binding"/>
    <property type="evidence" value="ECO:0007669"/>
    <property type="project" value="InterPro"/>
</dbReference>
<comment type="caution">
    <text evidence="5">Lacks conserved residue(s) required for the propagation of feature annotation.</text>
</comment>
<dbReference type="PRINTS" id="PR00010">
    <property type="entry name" value="EGFBLOOD"/>
</dbReference>
<evidence type="ECO:0000256" key="5">
    <source>
        <dbReference type="PROSITE-ProRule" id="PRU00076"/>
    </source>
</evidence>
<sequence length="132" mass="14230">MPGEFCDECVPYPGCKHGFCNGKTWLCNCELNWGGILCEQDLNFCGTHEPCVNGGTCENTRPDKYRCTCPEGFSGDNCEVVDNPCATGPCQHGGTCIDMSGEFQCSCPPGWTGDRCQITDDGVCHPVGRFGV</sequence>
<feature type="disulfide bond" evidence="5">
    <location>
        <begin position="107"/>
        <end position="116"/>
    </location>
</feature>
<keyword evidence="4" id="KW-0325">Glycoprotein</keyword>
<dbReference type="PROSITE" id="PS00022">
    <property type="entry name" value="EGF_1"/>
    <property type="match status" value="2"/>
</dbReference>
<dbReference type="Pfam" id="PF00008">
    <property type="entry name" value="EGF"/>
    <property type="match status" value="1"/>
</dbReference>
<protein>
    <submittedName>
        <fullName evidence="7">Protein serrate</fullName>
    </submittedName>
</protein>
<evidence type="ECO:0000313" key="7">
    <source>
        <dbReference type="EMBL" id="KAF0309223.1"/>
    </source>
</evidence>
<evidence type="ECO:0000256" key="3">
    <source>
        <dbReference type="ARBA" id="ARBA00023157"/>
    </source>
</evidence>
<dbReference type="SMART" id="SM00179">
    <property type="entry name" value="EGF_CA"/>
    <property type="match status" value="2"/>
</dbReference>
<accession>A0A6A4WTA2</accession>
<feature type="domain" description="EGF-like" evidence="6">
    <location>
        <begin position="81"/>
        <end position="117"/>
    </location>
</feature>
<dbReference type="SMART" id="SM00181">
    <property type="entry name" value="EGF"/>
    <property type="match status" value="3"/>
</dbReference>
<reference evidence="7 8" key="1">
    <citation type="submission" date="2019-07" db="EMBL/GenBank/DDBJ databases">
        <title>Draft genome assembly of a fouling barnacle, Amphibalanus amphitrite (Darwin, 1854): The first reference genome for Thecostraca.</title>
        <authorList>
            <person name="Kim W."/>
        </authorList>
    </citation>
    <scope>NUCLEOTIDE SEQUENCE [LARGE SCALE GENOMIC DNA]</scope>
    <source>
        <strain evidence="7">SNU_AA5</strain>
        <tissue evidence="7">Soma without cirri and trophi</tissue>
    </source>
</reference>
<dbReference type="FunFam" id="2.10.25.10:FF:000294">
    <property type="entry name" value="Delta-like protein"/>
    <property type="match status" value="1"/>
</dbReference>
<dbReference type="InterPro" id="IPR000152">
    <property type="entry name" value="EGF-type_Asp/Asn_hydroxyl_site"/>
</dbReference>
<dbReference type="FunFam" id="2.10.25.10:FF:000006">
    <property type="entry name" value="Versican core protein-like isoform 1"/>
    <property type="match status" value="1"/>
</dbReference>
<evidence type="ECO:0000256" key="2">
    <source>
        <dbReference type="ARBA" id="ARBA00022737"/>
    </source>
</evidence>
<dbReference type="InterPro" id="IPR051022">
    <property type="entry name" value="Notch_Cell-Fate_Det"/>
</dbReference>
<proteinExistence type="predicted"/>
<dbReference type="InterPro" id="IPR009030">
    <property type="entry name" value="Growth_fac_rcpt_cys_sf"/>
</dbReference>
<dbReference type="EMBL" id="VIIS01000423">
    <property type="protein sequence ID" value="KAF0309223.1"/>
    <property type="molecule type" value="Genomic_DNA"/>
</dbReference>
<evidence type="ECO:0000256" key="1">
    <source>
        <dbReference type="ARBA" id="ARBA00022536"/>
    </source>
</evidence>
<dbReference type="PROSITE" id="PS00010">
    <property type="entry name" value="ASX_HYDROXYL"/>
    <property type="match status" value="1"/>
</dbReference>
<dbReference type="SUPFAM" id="SSF57196">
    <property type="entry name" value="EGF/Laminin"/>
    <property type="match status" value="1"/>
</dbReference>
<keyword evidence="3 5" id="KW-1015">Disulfide bond</keyword>
<keyword evidence="8" id="KW-1185">Reference proteome</keyword>
<evidence type="ECO:0000256" key="4">
    <source>
        <dbReference type="ARBA" id="ARBA00023180"/>
    </source>
</evidence>
<keyword evidence="2" id="KW-0677">Repeat</keyword>